<comment type="caution">
    <text evidence="5">The sequence shown here is derived from an EMBL/GenBank/DDBJ whole genome shotgun (WGS) entry which is preliminary data.</text>
</comment>
<dbReference type="SUPFAM" id="SSF46785">
    <property type="entry name" value="Winged helix' DNA-binding domain"/>
    <property type="match status" value="1"/>
</dbReference>
<dbReference type="InterPro" id="IPR001845">
    <property type="entry name" value="HTH_ArsR_DNA-bd_dom"/>
</dbReference>
<dbReference type="PRINTS" id="PR00778">
    <property type="entry name" value="HTHARSR"/>
</dbReference>
<evidence type="ECO:0000256" key="2">
    <source>
        <dbReference type="ARBA" id="ARBA00023125"/>
    </source>
</evidence>
<dbReference type="Proteomes" id="UP001612928">
    <property type="component" value="Unassembled WGS sequence"/>
</dbReference>
<dbReference type="Pfam" id="PF12840">
    <property type="entry name" value="HTH_20"/>
    <property type="match status" value="1"/>
</dbReference>
<evidence type="ECO:0000259" key="4">
    <source>
        <dbReference type="PROSITE" id="PS50987"/>
    </source>
</evidence>
<evidence type="ECO:0000313" key="6">
    <source>
        <dbReference type="Proteomes" id="UP001612928"/>
    </source>
</evidence>
<gene>
    <name evidence="5" type="ORF">ACIBP5_23375</name>
</gene>
<dbReference type="EMBL" id="JBITMB010000005">
    <property type="protein sequence ID" value="MFI7442921.1"/>
    <property type="molecule type" value="Genomic_DNA"/>
</dbReference>
<keyword evidence="3" id="KW-0804">Transcription</keyword>
<name>A0ABW8A822_9ACTN</name>
<dbReference type="PANTHER" id="PTHR33154:SF33">
    <property type="entry name" value="TRANSCRIPTIONAL REPRESSOR SDPR"/>
    <property type="match status" value="1"/>
</dbReference>
<keyword evidence="6" id="KW-1185">Reference proteome</keyword>
<protein>
    <submittedName>
        <fullName evidence="5">ArsR/SmtB family transcription factor</fullName>
    </submittedName>
</protein>
<accession>A0ABW8A822</accession>
<evidence type="ECO:0000256" key="3">
    <source>
        <dbReference type="ARBA" id="ARBA00023163"/>
    </source>
</evidence>
<evidence type="ECO:0000313" key="5">
    <source>
        <dbReference type="EMBL" id="MFI7442921.1"/>
    </source>
</evidence>
<feature type="domain" description="HTH arsR-type" evidence="4">
    <location>
        <begin position="1"/>
        <end position="110"/>
    </location>
</feature>
<dbReference type="Gene3D" id="1.10.10.10">
    <property type="entry name" value="Winged helix-like DNA-binding domain superfamily/Winged helix DNA-binding domain"/>
    <property type="match status" value="1"/>
</dbReference>
<dbReference type="InterPro" id="IPR036390">
    <property type="entry name" value="WH_DNA-bd_sf"/>
</dbReference>
<dbReference type="RefSeq" id="WP_397022938.1">
    <property type="nucleotide sequence ID" value="NZ_JBITMB010000005.1"/>
</dbReference>
<dbReference type="CDD" id="cd00090">
    <property type="entry name" value="HTH_ARSR"/>
    <property type="match status" value="1"/>
</dbReference>
<evidence type="ECO:0000256" key="1">
    <source>
        <dbReference type="ARBA" id="ARBA00023015"/>
    </source>
</evidence>
<dbReference type="PANTHER" id="PTHR33154">
    <property type="entry name" value="TRANSCRIPTIONAL REGULATOR, ARSR FAMILY"/>
    <property type="match status" value="1"/>
</dbReference>
<proteinExistence type="predicted"/>
<organism evidence="5 6">
    <name type="scientific">Nonomuraea indica</name>
    <dbReference type="NCBI Taxonomy" id="1581193"/>
    <lineage>
        <taxon>Bacteria</taxon>
        <taxon>Bacillati</taxon>
        <taxon>Actinomycetota</taxon>
        <taxon>Actinomycetes</taxon>
        <taxon>Streptosporangiales</taxon>
        <taxon>Streptosporangiaceae</taxon>
        <taxon>Nonomuraea</taxon>
    </lineage>
</organism>
<dbReference type="InterPro" id="IPR036388">
    <property type="entry name" value="WH-like_DNA-bd_sf"/>
</dbReference>
<dbReference type="NCBIfam" id="NF033788">
    <property type="entry name" value="HTH_metalloreg"/>
    <property type="match status" value="1"/>
</dbReference>
<keyword evidence="2" id="KW-0238">DNA-binding</keyword>
<keyword evidence="1" id="KW-0805">Transcription regulation</keyword>
<dbReference type="InterPro" id="IPR011991">
    <property type="entry name" value="ArsR-like_HTH"/>
</dbReference>
<dbReference type="SMART" id="SM00418">
    <property type="entry name" value="HTH_ARSR"/>
    <property type="match status" value="1"/>
</dbReference>
<reference evidence="5 6" key="1">
    <citation type="submission" date="2024-10" db="EMBL/GenBank/DDBJ databases">
        <title>The Natural Products Discovery Center: Release of the First 8490 Sequenced Strains for Exploring Actinobacteria Biosynthetic Diversity.</title>
        <authorList>
            <person name="Kalkreuter E."/>
            <person name="Kautsar S.A."/>
            <person name="Yang D."/>
            <person name="Bader C.D."/>
            <person name="Teijaro C.N."/>
            <person name="Fluegel L."/>
            <person name="Davis C.M."/>
            <person name="Simpson J.R."/>
            <person name="Lauterbach L."/>
            <person name="Steele A.D."/>
            <person name="Gui C."/>
            <person name="Meng S."/>
            <person name="Li G."/>
            <person name="Viehrig K."/>
            <person name="Ye F."/>
            <person name="Su P."/>
            <person name="Kiefer A.F."/>
            <person name="Nichols A."/>
            <person name="Cepeda A.J."/>
            <person name="Yan W."/>
            <person name="Fan B."/>
            <person name="Jiang Y."/>
            <person name="Adhikari A."/>
            <person name="Zheng C.-J."/>
            <person name="Schuster L."/>
            <person name="Cowan T.M."/>
            <person name="Smanski M.J."/>
            <person name="Chevrette M.G."/>
            <person name="De Carvalho L.P.S."/>
            <person name="Shen B."/>
        </authorList>
    </citation>
    <scope>NUCLEOTIDE SEQUENCE [LARGE SCALE GENOMIC DNA]</scope>
    <source>
        <strain evidence="5 6">NPDC049503</strain>
    </source>
</reference>
<sequence>MSAATAEVLDSTLRALADGNRRAILSIVRDEPRAVGEVADAMAMSQQAVSHHLRVLRRAGLVTETREGTRHLFVVRTDGFAVVRQFLEGFWPDHLAALKTAAEKTAAEKTAAEKTARTHG</sequence>
<dbReference type="InterPro" id="IPR051081">
    <property type="entry name" value="HTH_MetalResp_TranReg"/>
</dbReference>
<dbReference type="PROSITE" id="PS50987">
    <property type="entry name" value="HTH_ARSR_2"/>
    <property type="match status" value="1"/>
</dbReference>